<dbReference type="Proteomes" id="UP001444661">
    <property type="component" value="Unassembled WGS sequence"/>
</dbReference>
<evidence type="ECO:0000259" key="1">
    <source>
        <dbReference type="Pfam" id="PF05368"/>
    </source>
</evidence>
<dbReference type="InterPro" id="IPR032675">
    <property type="entry name" value="LRR_dom_sf"/>
</dbReference>
<dbReference type="InterPro" id="IPR036291">
    <property type="entry name" value="NAD(P)-bd_dom_sf"/>
</dbReference>
<feature type="domain" description="NmrA-like" evidence="1">
    <location>
        <begin position="13"/>
        <end position="91"/>
    </location>
</feature>
<dbReference type="SUPFAM" id="SSF52047">
    <property type="entry name" value="RNI-like"/>
    <property type="match status" value="1"/>
</dbReference>
<evidence type="ECO:0000313" key="3">
    <source>
        <dbReference type="Proteomes" id="UP001444661"/>
    </source>
</evidence>
<sequence>MRLLDIFTLKMAHIFFIGGTGHIGGAVLDKTIKNHANAMVTVLVRDAGKAQRLVSKYPQVKTVIGDLESFGVIEAASREAAIVINTAPDITHDKAIESAINGLTGRSTKGYYIHTSGASILWDEPNGSREARTWDDADDIAEIMAFDLDKTHSVTDNLVRNAAADVNVAIISPGFVGGMSPSIEHPTPITTPGFVLTSRAFKTGFQIAQGENQHAWIHVEDLADMYLLLVEKALASDQSCWGREAYYFGVGEVIAFSDMMQSLAPVLLQHGVIESAKVQSVDTNDAAKASMYGASYSEESEPPAADSWAMHIAIMYGINMRLRATRMTKLGWKPQRGRIVETLDEVFSSFLRSEREAAVKGTGISIVTVLLGSPDNLLLHIFDILGRTNKRELCNVSRLSKKYHKLSDAILYKSILFETPELHLVFSDSLQRRPRRGSAIYEVKLAYPSSELSQLALDAPVHGSHYDPSRFDGLSRTLSIMSNLETLDISVPAVLLHGIGTLFNGPFDLACLKHCSLFYQTPDDQYWDLRENIHIFSHPTLETLTIKRAKLDYRGFDFLERPHETSLKRLRLIECDINDDALSDVLEFPEALEEFVMTQTDEPEPALEESSDNFCDYIIALGSQSHSLQSLTIDCPTLGCRKALRMREFTALKTLRMNWDYQLFGKSSKKPRLHSVGLPPELEVLELFNELGHDDEVTELLLYLLQTKSIVASTWKRFIVVEGDKGVSQDIIDACKSQDLQLDIIGAMDTD</sequence>
<dbReference type="EMBL" id="JAQQWK010000009">
    <property type="protein sequence ID" value="KAK8034245.1"/>
    <property type="molecule type" value="Genomic_DNA"/>
</dbReference>
<dbReference type="Pfam" id="PF05368">
    <property type="entry name" value="NmrA"/>
    <property type="match status" value="1"/>
</dbReference>
<organism evidence="2 3">
    <name type="scientific">Apiospora rasikravindrae</name>
    <dbReference type="NCBI Taxonomy" id="990691"/>
    <lineage>
        <taxon>Eukaryota</taxon>
        <taxon>Fungi</taxon>
        <taxon>Dikarya</taxon>
        <taxon>Ascomycota</taxon>
        <taxon>Pezizomycotina</taxon>
        <taxon>Sordariomycetes</taxon>
        <taxon>Xylariomycetidae</taxon>
        <taxon>Amphisphaeriales</taxon>
        <taxon>Apiosporaceae</taxon>
        <taxon>Apiospora</taxon>
    </lineage>
</organism>
<keyword evidence="3" id="KW-1185">Reference proteome</keyword>
<dbReference type="Gene3D" id="3.40.50.720">
    <property type="entry name" value="NAD(P)-binding Rossmann-like Domain"/>
    <property type="match status" value="1"/>
</dbReference>
<gene>
    <name evidence="2" type="ORF">PG993_009240</name>
</gene>
<comment type="caution">
    <text evidence="2">The sequence shown here is derived from an EMBL/GenBank/DDBJ whole genome shotgun (WGS) entry which is preliminary data.</text>
</comment>
<dbReference type="PANTHER" id="PTHR48079:SF6">
    <property type="entry name" value="NAD(P)-BINDING DOMAIN-CONTAINING PROTEIN-RELATED"/>
    <property type="match status" value="1"/>
</dbReference>
<name>A0ABR1SIU5_9PEZI</name>
<dbReference type="InterPro" id="IPR008030">
    <property type="entry name" value="NmrA-like"/>
</dbReference>
<protein>
    <recommendedName>
        <fullName evidence="1">NmrA-like domain-containing protein</fullName>
    </recommendedName>
</protein>
<reference evidence="2 3" key="1">
    <citation type="submission" date="2023-01" db="EMBL/GenBank/DDBJ databases">
        <title>Analysis of 21 Apiospora genomes using comparative genomics revels a genus with tremendous synthesis potential of carbohydrate active enzymes and secondary metabolites.</title>
        <authorList>
            <person name="Sorensen T."/>
        </authorList>
    </citation>
    <scope>NUCLEOTIDE SEQUENCE [LARGE SCALE GENOMIC DNA]</scope>
    <source>
        <strain evidence="2 3">CBS 33761</strain>
    </source>
</reference>
<dbReference type="Gene3D" id="3.80.10.10">
    <property type="entry name" value="Ribonuclease Inhibitor"/>
    <property type="match status" value="1"/>
</dbReference>
<dbReference type="InterPro" id="IPR051783">
    <property type="entry name" value="NAD(P)-dependent_oxidoreduct"/>
</dbReference>
<dbReference type="SUPFAM" id="SSF51735">
    <property type="entry name" value="NAD(P)-binding Rossmann-fold domains"/>
    <property type="match status" value="1"/>
</dbReference>
<dbReference type="PANTHER" id="PTHR48079">
    <property type="entry name" value="PROTEIN YEEZ"/>
    <property type="match status" value="1"/>
</dbReference>
<proteinExistence type="predicted"/>
<accession>A0ABR1SIU5</accession>
<evidence type="ECO:0000313" key="2">
    <source>
        <dbReference type="EMBL" id="KAK8034245.1"/>
    </source>
</evidence>